<feature type="domain" description="EngB-type G" evidence="5">
    <location>
        <begin position="159"/>
        <end position="339"/>
    </location>
</feature>
<accession>A0A1G4IYR1</accession>
<dbReference type="GO" id="GO:0005739">
    <property type="term" value="C:mitochondrion"/>
    <property type="evidence" value="ECO:0007669"/>
    <property type="project" value="TreeGrafter"/>
</dbReference>
<keyword evidence="4" id="KW-0342">GTP-binding</keyword>
<keyword evidence="1" id="KW-0479">Metal-binding</keyword>
<evidence type="ECO:0000313" key="6">
    <source>
        <dbReference type="EMBL" id="SCU82096.1"/>
    </source>
</evidence>
<dbReference type="OrthoDB" id="391988at2759"/>
<dbReference type="Proteomes" id="UP000189911">
    <property type="component" value="Chromosome B"/>
</dbReference>
<dbReference type="InterPro" id="IPR006073">
    <property type="entry name" value="GTP-bd"/>
</dbReference>
<keyword evidence="2" id="KW-0547">Nucleotide-binding</keyword>
<protein>
    <submittedName>
        <fullName evidence="6">LANO_0B05094g1_1</fullName>
    </submittedName>
</protein>
<evidence type="ECO:0000256" key="4">
    <source>
        <dbReference type="ARBA" id="ARBA00023134"/>
    </source>
</evidence>
<gene>
    <name evidence="6" type="ORF">LANO_0B05094G</name>
</gene>
<organism evidence="6 7">
    <name type="scientific">Lachancea nothofagi CBS 11611</name>
    <dbReference type="NCBI Taxonomy" id="1266666"/>
    <lineage>
        <taxon>Eukaryota</taxon>
        <taxon>Fungi</taxon>
        <taxon>Dikarya</taxon>
        <taxon>Ascomycota</taxon>
        <taxon>Saccharomycotina</taxon>
        <taxon>Saccharomycetes</taxon>
        <taxon>Saccharomycetales</taxon>
        <taxon>Saccharomycetaceae</taxon>
        <taxon>Lachancea</taxon>
    </lineage>
</organism>
<reference evidence="7" key="1">
    <citation type="submission" date="2016-03" db="EMBL/GenBank/DDBJ databases">
        <authorList>
            <person name="Devillers Hugo."/>
        </authorList>
    </citation>
    <scope>NUCLEOTIDE SEQUENCE [LARGE SCALE GENOMIC DNA]</scope>
</reference>
<dbReference type="InterPro" id="IPR052279">
    <property type="entry name" value="EngB_GTPase"/>
</dbReference>
<evidence type="ECO:0000259" key="5">
    <source>
        <dbReference type="PROSITE" id="PS51706"/>
    </source>
</evidence>
<evidence type="ECO:0000256" key="3">
    <source>
        <dbReference type="ARBA" id="ARBA00022842"/>
    </source>
</evidence>
<dbReference type="GO" id="GO:0046872">
    <property type="term" value="F:metal ion binding"/>
    <property type="evidence" value="ECO:0007669"/>
    <property type="project" value="UniProtKB-KW"/>
</dbReference>
<dbReference type="Gene3D" id="3.40.50.300">
    <property type="entry name" value="P-loop containing nucleotide triphosphate hydrolases"/>
    <property type="match status" value="1"/>
</dbReference>
<dbReference type="EMBL" id="LT598450">
    <property type="protein sequence ID" value="SCU82096.1"/>
    <property type="molecule type" value="Genomic_DNA"/>
</dbReference>
<keyword evidence="3" id="KW-0460">Magnesium</keyword>
<dbReference type="Pfam" id="PF01926">
    <property type="entry name" value="MMR_HSR1"/>
    <property type="match status" value="1"/>
</dbReference>
<name>A0A1G4IYR1_9SACH</name>
<keyword evidence="7" id="KW-1185">Reference proteome</keyword>
<proteinExistence type="predicted"/>
<dbReference type="PANTHER" id="PTHR46498">
    <property type="entry name" value="GTP-BINDING PROTEIN 8"/>
    <property type="match status" value="1"/>
</dbReference>
<dbReference type="InterPro" id="IPR027417">
    <property type="entry name" value="P-loop_NTPase"/>
</dbReference>
<dbReference type="GO" id="GO:0005525">
    <property type="term" value="F:GTP binding"/>
    <property type="evidence" value="ECO:0007669"/>
    <property type="project" value="UniProtKB-KW"/>
</dbReference>
<dbReference type="AlphaFoldDB" id="A0A1G4IYR1"/>
<dbReference type="SUPFAM" id="SSF52540">
    <property type="entry name" value="P-loop containing nucleoside triphosphate hydrolases"/>
    <property type="match status" value="1"/>
</dbReference>
<evidence type="ECO:0000256" key="2">
    <source>
        <dbReference type="ARBA" id="ARBA00022741"/>
    </source>
</evidence>
<dbReference type="PROSITE" id="PS51706">
    <property type="entry name" value="G_ENGB"/>
    <property type="match status" value="1"/>
</dbReference>
<dbReference type="CDD" id="cd01876">
    <property type="entry name" value="YihA_EngB"/>
    <property type="match status" value="1"/>
</dbReference>
<dbReference type="PANTHER" id="PTHR46498:SF1">
    <property type="entry name" value="GTP-BINDING PROTEIN 8"/>
    <property type="match status" value="1"/>
</dbReference>
<dbReference type="InterPro" id="IPR030393">
    <property type="entry name" value="G_ENGB_dom"/>
</dbReference>
<sequence length="349" mass="39478">MLAFREQGIRLIVRGYNTKLTTVEAGKLVTNTQKADRNDVLNSLRNELNINKSLAKDRVSSANKTDLASQLFEKYNPGYINVPRSKLGSVNHFFNTARVTYEWSASEFMEIPGERLKKDYETRALAETTEFPNSISAPPECKKRFPGKTDGIPFELLNGLPEVVFLGRCNAGKSTLLNNITTEYSTVKLQESAKTSKKAGFTKTINCYNVGRRFRLVDTPGYGVKGTYDQGELIMQYLRERRELRRTYLLISAEQGFSTSDCQIVDFLTKFGIPFEIIFTKLDKVRDLDKLHLVVQESGVLELPTLPQMLFLNSTTNSKFPKRLGIDRLRSSILEGCGLQSDVKPMKVK</sequence>
<evidence type="ECO:0000256" key="1">
    <source>
        <dbReference type="ARBA" id="ARBA00022723"/>
    </source>
</evidence>
<evidence type="ECO:0000313" key="7">
    <source>
        <dbReference type="Proteomes" id="UP000189911"/>
    </source>
</evidence>